<dbReference type="PANTHER" id="PTHR45663">
    <property type="entry name" value="GEO12009P1"/>
    <property type="match status" value="1"/>
</dbReference>
<dbReference type="CDD" id="cd02947">
    <property type="entry name" value="TRX_family"/>
    <property type="match status" value="1"/>
</dbReference>
<dbReference type="PROSITE" id="PS51352">
    <property type="entry name" value="THIOREDOXIN_2"/>
    <property type="match status" value="1"/>
</dbReference>
<sequence>MEYSQLISSAPVVMVEFYATWCPHCKHMAPIVDQVSELISSKARIAQLDIDSNSEAADQAEAQSIPTFIIYAGGIEQWRHTGEIEGEALLAAIERYAD</sequence>
<dbReference type="RefSeq" id="WP_107036836.1">
    <property type="nucleotide sequence ID" value="NZ_CAOLHR010000009.1"/>
</dbReference>
<evidence type="ECO:0000256" key="2">
    <source>
        <dbReference type="ARBA" id="ARBA00022448"/>
    </source>
</evidence>
<dbReference type="GO" id="GO:0015035">
    <property type="term" value="F:protein-disulfide reductase activity"/>
    <property type="evidence" value="ECO:0007669"/>
    <property type="project" value="InterPro"/>
</dbReference>
<dbReference type="PROSITE" id="PS00194">
    <property type="entry name" value="THIOREDOXIN_1"/>
    <property type="match status" value="1"/>
</dbReference>
<dbReference type="GO" id="GO:0045454">
    <property type="term" value="P:cell redox homeostasis"/>
    <property type="evidence" value="ECO:0007669"/>
    <property type="project" value="TreeGrafter"/>
</dbReference>
<dbReference type="GO" id="GO:0005829">
    <property type="term" value="C:cytosol"/>
    <property type="evidence" value="ECO:0007669"/>
    <property type="project" value="TreeGrafter"/>
</dbReference>
<comment type="similarity">
    <text evidence="1">Belongs to the thioredoxin family.</text>
</comment>
<accession>A0A2V1IVQ7</accession>
<evidence type="ECO:0000256" key="3">
    <source>
        <dbReference type="ARBA" id="ARBA00022982"/>
    </source>
</evidence>
<dbReference type="EMBL" id="PUBV01000033">
    <property type="protein sequence ID" value="PWB06147.1"/>
    <property type="molecule type" value="Genomic_DNA"/>
</dbReference>
<feature type="disulfide bond" description="Redox-active" evidence="6">
    <location>
        <begin position="22"/>
        <end position="25"/>
    </location>
</feature>
<feature type="domain" description="Thioredoxin" evidence="7">
    <location>
        <begin position="1"/>
        <end position="98"/>
    </location>
</feature>
<keyword evidence="2" id="KW-0813">Transport</keyword>
<comment type="caution">
    <text evidence="8">The sequence shown here is derived from an EMBL/GenBank/DDBJ whole genome shotgun (WGS) entry which is preliminary data.</text>
</comment>
<keyword evidence="4 6" id="KW-1015">Disulfide bond</keyword>
<proteinExistence type="inferred from homology"/>
<dbReference type="Proteomes" id="UP000244925">
    <property type="component" value="Unassembled WGS sequence"/>
</dbReference>
<dbReference type="PRINTS" id="PR00421">
    <property type="entry name" value="THIOREDOXIN"/>
</dbReference>
<evidence type="ECO:0000313" key="8">
    <source>
        <dbReference type="EMBL" id="PWB06147.1"/>
    </source>
</evidence>
<protein>
    <submittedName>
        <fullName evidence="8">Thioredoxin</fullName>
    </submittedName>
</protein>
<reference evidence="9" key="1">
    <citation type="submission" date="2018-02" db="EMBL/GenBank/DDBJ databases">
        <authorList>
            <person name="Clavel T."/>
            <person name="Strowig T."/>
        </authorList>
    </citation>
    <scope>NUCLEOTIDE SEQUENCE [LARGE SCALE GENOMIC DNA]</scope>
    <source>
        <strain evidence="9">DSM 100764</strain>
    </source>
</reference>
<evidence type="ECO:0000313" key="9">
    <source>
        <dbReference type="Proteomes" id="UP000244925"/>
    </source>
</evidence>
<keyword evidence="5 6" id="KW-0676">Redox-active center</keyword>
<dbReference type="PANTHER" id="PTHR45663:SF11">
    <property type="entry name" value="GEO12009P1"/>
    <property type="match status" value="1"/>
</dbReference>
<dbReference type="InterPro" id="IPR013766">
    <property type="entry name" value="Thioredoxin_domain"/>
</dbReference>
<keyword evidence="3" id="KW-0249">Electron transport</keyword>
<evidence type="ECO:0000256" key="6">
    <source>
        <dbReference type="PIRSR" id="PIRSR000077-4"/>
    </source>
</evidence>
<dbReference type="InterPro" id="IPR036249">
    <property type="entry name" value="Thioredoxin-like_sf"/>
</dbReference>
<dbReference type="InterPro" id="IPR017937">
    <property type="entry name" value="Thioredoxin_CS"/>
</dbReference>
<dbReference type="SUPFAM" id="SSF52833">
    <property type="entry name" value="Thioredoxin-like"/>
    <property type="match status" value="1"/>
</dbReference>
<evidence type="ECO:0000256" key="5">
    <source>
        <dbReference type="ARBA" id="ARBA00023284"/>
    </source>
</evidence>
<dbReference type="AlphaFoldDB" id="A0A2V1IVQ7"/>
<dbReference type="InterPro" id="IPR005746">
    <property type="entry name" value="Thioredoxin"/>
</dbReference>
<evidence type="ECO:0000259" key="7">
    <source>
        <dbReference type="PROSITE" id="PS51352"/>
    </source>
</evidence>
<name>A0A2V1IVQ7_9BACT</name>
<evidence type="ECO:0000256" key="1">
    <source>
        <dbReference type="ARBA" id="ARBA00008987"/>
    </source>
</evidence>
<evidence type="ECO:0000256" key="4">
    <source>
        <dbReference type="ARBA" id="ARBA00023157"/>
    </source>
</evidence>
<dbReference type="PIRSF" id="PIRSF000077">
    <property type="entry name" value="Thioredoxin"/>
    <property type="match status" value="1"/>
</dbReference>
<gene>
    <name evidence="8" type="ORF">C5O25_11245</name>
</gene>
<keyword evidence="9" id="KW-1185">Reference proteome</keyword>
<dbReference type="GeneID" id="93423453"/>
<organism evidence="8 9">
    <name type="scientific">Paramuribaculum intestinale</name>
    <dbReference type="NCBI Taxonomy" id="2094151"/>
    <lineage>
        <taxon>Bacteria</taxon>
        <taxon>Pseudomonadati</taxon>
        <taxon>Bacteroidota</taxon>
        <taxon>Bacteroidia</taxon>
        <taxon>Bacteroidales</taxon>
        <taxon>Muribaculaceae</taxon>
        <taxon>Paramuribaculum</taxon>
    </lineage>
</organism>
<dbReference type="Pfam" id="PF00085">
    <property type="entry name" value="Thioredoxin"/>
    <property type="match status" value="1"/>
</dbReference>
<dbReference type="Gene3D" id="3.40.30.10">
    <property type="entry name" value="Glutaredoxin"/>
    <property type="match status" value="1"/>
</dbReference>